<dbReference type="Pfam" id="PF03865">
    <property type="entry name" value="ShlB"/>
    <property type="match status" value="1"/>
</dbReference>
<organism evidence="2 3">
    <name type="scientific">Pseudofulvibacter geojedonensis</name>
    <dbReference type="NCBI Taxonomy" id="1123758"/>
    <lineage>
        <taxon>Bacteria</taxon>
        <taxon>Pseudomonadati</taxon>
        <taxon>Bacteroidota</taxon>
        <taxon>Flavobacteriia</taxon>
        <taxon>Flavobacteriales</taxon>
        <taxon>Flavobacteriaceae</taxon>
        <taxon>Pseudofulvibacter</taxon>
    </lineage>
</organism>
<feature type="domain" description="Haemolysin activator HlyB C-terminal" evidence="1">
    <location>
        <begin position="357"/>
        <end position="518"/>
    </location>
</feature>
<sequence length="556" mass="63995">MNKLLLTLIIHFTLLNFSFSQNFYLKTKTNDSTSQPTLNQLLNFKNLKEINTHLLNTKESLFNQGYFNTEVSPLKKTNDSLYTTTITPNKQYTEIQIFHNKEIPNKKLEKILTPETNIKTSHFTSKTKDLKTNLNSIIKHYVDSGKTFSKLQLQNITIIDDLVSAQLNTTTSKTNSINNIVIKGYEKFPRKFLKHQLNIRTNKKLNTSELEKKSNQINSLRFASESQKPGVLFTKDSTEVYLYITKKQSNSFDGFLGFSSDTETNKIEFNGNINLQLINNLNSGEELHLRYQSTENEQRKLNLRTNIPFLFNSPISFEGELDIFRKDSTFTNTQQHIRTFYQINSNLKIGTGIEFTNSNALKNLSITNTDYKKTNYTLNIEHSKPSQNKLFVNKTLTRLKIGTGKRTGETNTTQQNISLSSEYTFDLNQRNAIYIKNQSHYLISENLLENESHFIGGINSIRGFQENSIPSNLYNILNLEYRITLNNSIYIHSVTDYGYTKNQINNATNNLFGFGLGFGLQANNNLLRFIFANSKTNKEIVKFSNSKIHLSLKTIF</sequence>
<proteinExistence type="predicted"/>
<dbReference type="RefSeq" id="WP_377716504.1">
    <property type="nucleotide sequence ID" value="NZ_JBHTJM010000010.1"/>
</dbReference>
<dbReference type="InterPro" id="IPR005565">
    <property type="entry name" value="Hemolysn_activator_HlyB_C"/>
</dbReference>
<protein>
    <recommendedName>
        <fullName evidence="1">Haemolysin activator HlyB C-terminal domain-containing protein</fullName>
    </recommendedName>
</protein>
<evidence type="ECO:0000313" key="3">
    <source>
        <dbReference type="Proteomes" id="UP001596997"/>
    </source>
</evidence>
<dbReference type="EMBL" id="JBHTJM010000010">
    <property type="protein sequence ID" value="MFD0964893.1"/>
    <property type="molecule type" value="Genomic_DNA"/>
</dbReference>
<evidence type="ECO:0000313" key="2">
    <source>
        <dbReference type="EMBL" id="MFD0964893.1"/>
    </source>
</evidence>
<dbReference type="Gene3D" id="2.40.160.50">
    <property type="entry name" value="membrane protein fhac: a member of the omp85/tpsb transporter family"/>
    <property type="match status" value="1"/>
</dbReference>
<comment type="caution">
    <text evidence="2">The sequence shown here is derived from an EMBL/GenBank/DDBJ whole genome shotgun (WGS) entry which is preliminary data.</text>
</comment>
<gene>
    <name evidence="2" type="ORF">ACFQ1O_12830</name>
</gene>
<reference evidence="3" key="1">
    <citation type="journal article" date="2019" name="Int. J. Syst. Evol. Microbiol.">
        <title>The Global Catalogue of Microorganisms (GCM) 10K type strain sequencing project: providing services to taxonomists for standard genome sequencing and annotation.</title>
        <authorList>
            <consortium name="The Broad Institute Genomics Platform"/>
            <consortium name="The Broad Institute Genome Sequencing Center for Infectious Disease"/>
            <person name="Wu L."/>
            <person name="Ma J."/>
        </authorList>
    </citation>
    <scope>NUCLEOTIDE SEQUENCE [LARGE SCALE GENOMIC DNA]</scope>
    <source>
        <strain evidence="3">CCUG 62114</strain>
    </source>
</reference>
<dbReference type="Proteomes" id="UP001596997">
    <property type="component" value="Unassembled WGS sequence"/>
</dbReference>
<keyword evidence="3" id="KW-1185">Reference proteome</keyword>
<evidence type="ECO:0000259" key="1">
    <source>
        <dbReference type="Pfam" id="PF03865"/>
    </source>
</evidence>
<accession>A0ABW3I4W4</accession>
<name>A0ABW3I4W4_9FLAO</name>